<comment type="cofactor">
    <cofactor evidence="2">
        <name>K(+)</name>
        <dbReference type="ChEBI" id="CHEBI:29103"/>
    </cofactor>
</comment>
<dbReference type="InterPro" id="IPR011037">
    <property type="entry name" value="Pyrv_Knase-like_insert_dom_sf"/>
</dbReference>
<dbReference type="EMBL" id="CP049740">
    <property type="protein sequence ID" value="QII82800.1"/>
    <property type="molecule type" value="Genomic_DNA"/>
</dbReference>
<dbReference type="PANTHER" id="PTHR11817">
    <property type="entry name" value="PYRUVATE KINASE"/>
    <property type="match status" value="1"/>
</dbReference>
<evidence type="ECO:0000256" key="9">
    <source>
        <dbReference type="ARBA" id="ARBA00022679"/>
    </source>
</evidence>
<keyword evidence="12 19" id="KW-0418">Kinase</keyword>
<keyword evidence="14 19" id="KW-0460">Magnesium</keyword>
<evidence type="ECO:0000256" key="1">
    <source>
        <dbReference type="ARBA" id="ARBA00001946"/>
    </source>
</evidence>
<evidence type="ECO:0000256" key="19">
    <source>
        <dbReference type="RuleBase" id="RU000504"/>
    </source>
</evidence>
<dbReference type="PRINTS" id="PR01050">
    <property type="entry name" value="PYRUVTKNASE"/>
</dbReference>
<dbReference type="Proteomes" id="UP000501451">
    <property type="component" value="Chromosome"/>
</dbReference>
<dbReference type="Pfam" id="PF00224">
    <property type="entry name" value="PK"/>
    <property type="match status" value="1"/>
</dbReference>
<dbReference type="Pfam" id="PF02887">
    <property type="entry name" value="PK_C"/>
    <property type="match status" value="1"/>
</dbReference>
<dbReference type="NCBIfam" id="NF004978">
    <property type="entry name" value="PRK06354.1"/>
    <property type="match status" value="1"/>
</dbReference>
<dbReference type="GO" id="GO:0016301">
    <property type="term" value="F:kinase activity"/>
    <property type="evidence" value="ECO:0007669"/>
    <property type="project" value="UniProtKB-KW"/>
</dbReference>
<dbReference type="NCBIfam" id="NF004491">
    <property type="entry name" value="PRK05826.1"/>
    <property type="match status" value="1"/>
</dbReference>
<reference evidence="23 24" key="1">
    <citation type="journal article" date="2017" name="Int. J. Syst. Evol. Microbiol.">
        <title>Jeotgalibaca porci sp. nov. and Jeotgalibaca arthritidis sp. nov., isolated from pigs, and emended description of the genus Jeotgalibaca.</title>
        <authorList>
            <person name="Zamora L."/>
            <person name="Perez-Sancho M."/>
            <person name="Dominguez L."/>
            <person name="Fernandez-Garayzabal J.F."/>
            <person name="Vela A.I."/>
        </authorList>
    </citation>
    <scope>NUCLEOTIDE SEQUENCE [LARGE SCALE GENOMIC DNA]</scope>
    <source>
        <strain evidence="23 24">CECT 9157</strain>
    </source>
</reference>
<keyword evidence="11" id="KW-0547">Nucleotide-binding</keyword>
<protein>
    <recommendedName>
        <fullName evidence="8 18">Pyruvate kinase</fullName>
        <ecNumber evidence="7 18">2.7.1.40</ecNumber>
    </recommendedName>
</protein>
<keyword evidence="16 19" id="KW-0324">Glycolysis</keyword>
<comment type="similarity">
    <text evidence="5 19">Belongs to the pyruvate kinase family.</text>
</comment>
<evidence type="ECO:0000256" key="5">
    <source>
        <dbReference type="ARBA" id="ARBA00008663"/>
    </source>
</evidence>
<keyword evidence="15" id="KW-0630">Potassium</keyword>
<dbReference type="InterPro" id="IPR001697">
    <property type="entry name" value="Pyr_Knase"/>
</dbReference>
<dbReference type="FunFam" id="3.50.30.10:FF:000004">
    <property type="entry name" value="Pyruvate kinase"/>
    <property type="match status" value="1"/>
</dbReference>
<dbReference type="InterPro" id="IPR015795">
    <property type="entry name" value="Pyrv_Knase_C"/>
</dbReference>
<evidence type="ECO:0000259" key="21">
    <source>
        <dbReference type="Pfam" id="PF00391"/>
    </source>
</evidence>
<dbReference type="GO" id="GO:0000287">
    <property type="term" value="F:magnesium ion binding"/>
    <property type="evidence" value="ECO:0007669"/>
    <property type="project" value="UniProtKB-UniRule"/>
</dbReference>
<dbReference type="InterPro" id="IPR018209">
    <property type="entry name" value="Pyrv_Knase_AS"/>
</dbReference>
<organism evidence="23 24">
    <name type="scientific">Jeotgalibaca arthritidis</name>
    <dbReference type="NCBI Taxonomy" id="1868794"/>
    <lineage>
        <taxon>Bacteria</taxon>
        <taxon>Bacillati</taxon>
        <taxon>Bacillota</taxon>
        <taxon>Bacilli</taxon>
        <taxon>Lactobacillales</taxon>
        <taxon>Carnobacteriaceae</taxon>
        <taxon>Jeotgalibaca</taxon>
    </lineage>
</organism>
<keyword evidence="17 23" id="KW-0670">Pyruvate</keyword>
<dbReference type="UniPathway" id="UPA00109">
    <property type="reaction ID" value="UER00188"/>
</dbReference>
<dbReference type="SUPFAM" id="SSF52009">
    <property type="entry name" value="Phosphohistidine domain"/>
    <property type="match status" value="1"/>
</dbReference>
<keyword evidence="10" id="KW-0479">Metal-binding</keyword>
<dbReference type="EC" id="2.7.1.40" evidence="7 18"/>
<dbReference type="GO" id="GO:0030955">
    <property type="term" value="F:potassium ion binding"/>
    <property type="evidence" value="ECO:0007669"/>
    <property type="project" value="UniProtKB-UniRule"/>
</dbReference>
<evidence type="ECO:0000256" key="10">
    <source>
        <dbReference type="ARBA" id="ARBA00022723"/>
    </source>
</evidence>
<evidence type="ECO:0000256" key="6">
    <source>
        <dbReference type="ARBA" id="ARBA00011881"/>
    </source>
</evidence>
<keyword evidence="9 19" id="KW-0808">Transferase</keyword>
<dbReference type="RefSeq" id="WP_166163519.1">
    <property type="nucleotide sequence ID" value="NZ_CP049740.1"/>
</dbReference>
<evidence type="ECO:0000259" key="20">
    <source>
        <dbReference type="Pfam" id="PF00224"/>
    </source>
</evidence>
<dbReference type="FunFam" id="3.20.20.60:FF:000001">
    <property type="entry name" value="Pyruvate kinase"/>
    <property type="match status" value="1"/>
</dbReference>
<comment type="catalytic activity">
    <reaction evidence="19">
        <text>pyruvate + ATP = phosphoenolpyruvate + ADP + H(+)</text>
        <dbReference type="Rhea" id="RHEA:18157"/>
        <dbReference type="ChEBI" id="CHEBI:15361"/>
        <dbReference type="ChEBI" id="CHEBI:15378"/>
        <dbReference type="ChEBI" id="CHEBI:30616"/>
        <dbReference type="ChEBI" id="CHEBI:58702"/>
        <dbReference type="ChEBI" id="CHEBI:456216"/>
        <dbReference type="EC" id="2.7.1.40"/>
    </reaction>
</comment>
<dbReference type="SUPFAM" id="SSF51621">
    <property type="entry name" value="Phosphoenolpyruvate/pyruvate domain"/>
    <property type="match status" value="1"/>
</dbReference>
<comment type="subunit">
    <text evidence="6">Homotetramer.</text>
</comment>
<dbReference type="Gene3D" id="3.50.30.10">
    <property type="entry name" value="Phosphohistidine domain"/>
    <property type="match status" value="1"/>
</dbReference>
<evidence type="ECO:0000256" key="14">
    <source>
        <dbReference type="ARBA" id="ARBA00022842"/>
    </source>
</evidence>
<dbReference type="Pfam" id="PF00391">
    <property type="entry name" value="PEP-utilizers"/>
    <property type="match status" value="1"/>
</dbReference>
<dbReference type="GO" id="GO:0005524">
    <property type="term" value="F:ATP binding"/>
    <property type="evidence" value="ECO:0007669"/>
    <property type="project" value="UniProtKB-KW"/>
</dbReference>
<evidence type="ECO:0000256" key="2">
    <source>
        <dbReference type="ARBA" id="ARBA00001958"/>
    </source>
</evidence>
<evidence type="ECO:0000313" key="23">
    <source>
        <dbReference type="EMBL" id="QII82800.1"/>
    </source>
</evidence>
<dbReference type="FunFam" id="2.40.33.10:FF:000001">
    <property type="entry name" value="Pyruvate kinase"/>
    <property type="match status" value="1"/>
</dbReference>
<dbReference type="AlphaFoldDB" id="A0A6G7KC33"/>
<accession>A0A6G7KC33</accession>
<feature type="domain" description="Pyruvate kinase C-terminal" evidence="22">
    <location>
        <begin position="357"/>
        <end position="469"/>
    </location>
</feature>
<dbReference type="Gene3D" id="3.40.1380.20">
    <property type="entry name" value="Pyruvate kinase, C-terminal domain"/>
    <property type="match status" value="1"/>
</dbReference>
<evidence type="ECO:0000256" key="3">
    <source>
        <dbReference type="ARBA" id="ARBA00004997"/>
    </source>
</evidence>
<comment type="cofactor">
    <cofactor evidence="1">
        <name>Mg(2+)</name>
        <dbReference type="ChEBI" id="CHEBI:18420"/>
    </cofactor>
</comment>
<dbReference type="KEGG" id="jar:G7057_10360"/>
<comment type="pathway">
    <text evidence="3 19">Carbohydrate degradation; glycolysis; pyruvate from D-glyceraldehyde 3-phosphate: step 5/5.</text>
</comment>
<dbReference type="PROSITE" id="PS00110">
    <property type="entry name" value="PYRUVATE_KINASE"/>
    <property type="match status" value="1"/>
</dbReference>
<dbReference type="InterPro" id="IPR036637">
    <property type="entry name" value="Phosphohistidine_dom_sf"/>
</dbReference>
<dbReference type="InterPro" id="IPR015793">
    <property type="entry name" value="Pyrv_Knase_brl"/>
</dbReference>
<evidence type="ECO:0000256" key="8">
    <source>
        <dbReference type="ARBA" id="ARBA00018587"/>
    </source>
</evidence>
<dbReference type="InterPro" id="IPR040442">
    <property type="entry name" value="Pyrv_kinase-like_dom_sf"/>
</dbReference>
<sequence length="585" mass="62226">MKKTKIVCTIGPASESVETLVQLIEAGMNVCRLNFSHGDHDEHLARIKNIREASKITGKMVAILLDTKGPEIRTHNMKDGIVSLVSGETVRISMTEVEGTKEKFSISYEGLINDVVVGNHILLDDGLVDLEVTDLDTANGEIVTVVKNSGILKNKKGVNVPGVSTNLPGITDKDAADIIFGIEHDVDYIAASFVRRASDVLAISEILEKHDATNIQIIPKIENQEGIDNIDEILKVSHGLMVARGDLGVEIPTEEVPIAQKMLIEKCNRLGKPVITATQMLDSMQRNPRPTRAEAGDVANAIFDGTDAVMLSGETAAGDYPVEAVTTMATIAIRAEEARVGQDAFALKAYSKTDMAEAIGQSVGHTAKNLNIETIVAATESGHTARMISKYRPKAHIVAVTFSESQARKLALSYGVYPYVSKKPSTTDEMMDLAAIVAKNNGYAKEGDLIIITAGVPVGERGTTNLMKIQLIGSKLQNGQGIGEEAVVGRAVVATSAEEAIKNATEDCVLVVKSTDKDYMPAIEKASALVVEAGGLTSHAAVVGIAQGIPVVVGAENITSLVENGEVITVDSRRGIIYRGATTAI</sequence>
<dbReference type="Gene3D" id="3.20.20.60">
    <property type="entry name" value="Phosphoenolpyruvate-binding domains"/>
    <property type="match status" value="1"/>
</dbReference>
<evidence type="ECO:0000256" key="17">
    <source>
        <dbReference type="ARBA" id="ARBA00023317"/>
    </source>
</evidence>
<evidence type="ECO:0000256" key="4">
    <source>
        <dbReference type="ARBA" id="ARBA00006237"/>
    </source>
</evidence>
<dbReference type="GO" id="GO:0004743">
    <property type="term" value="F:pyruvate kinase activity"/>
    <property type="evidence" value="ECO:0007669"/>
    <property type="project" value="UniProtKB-UniRule"/>
</dbReference>
<dbReference type="InterPro" id="IPR015806">
    <property type="entry name" value="Pyrv_Knase_insert_dom_sf"/>
</dbReference>
<comment type="similarity">
    <text evidence="4">In the C-terminal section; belongs to the PEP-utilizing enzyme family.</text>
</comment>
<evidence type="ECO:0000256" key="13">
    <source>
        <dbReference type="ARBA" id="ARBA00022840"/>
    </source>
</evidence>
<dbReference type="InterPro" id="IPR008279">
    <property type="entry name" value="PEP-util_enz_mobile_dom"/>
</dbReference>
<dbReference type="InterPro" id="IPR015813">
    <property type="entry name" value="Pyrv/PenolPyrv_kinase-like_dom"/>
</dbReference>
<dbReference type="SUPFAM" id="SSF50800">
    <property type="entry name" value="PK beta-barrel domain-like"/>
    <property type="match status" value="1"/>
</dbReference>
<dbReference type="GO" id="GO:0006950">
    <property type="term" value="P:response to stress"/>
    <property type="evidence" value="ECO:0007669"/>
    <property type="project" value="UniProtKB-ARBA"/>
</dbReference>
<evidence type="ECO:0000256" key="7">
    <source>
        <dbReference type="ARBA" id="ARBA00012142"/>
    </source>
</evidence>
<evidence type="ECO:0000256" key="15">
    <source>
        <dbReference type="ARBA" id="ARBA00022958"/>
    </source>
</evidence>
<proteinExistence type="inferred from homology"/>
<dbReference type="InterPro" id="IPR036918">
    <property type="entry name" value="Pyrv_Knase_C_sf"/>
</dbReference>
<gene>
    <name evidence="23" type="primary">pyk</name>
    <name evidence="23" type="ORF">G7057_10360</name>
</gene>
<evidence type="ECO:0000259" key="22">
    <source>
        <dbReference type="Pfam" id="PF02887"/>
    </source>
</evidence>
<feature type="domain" description="PEP-utilising enzyme mobile" evidence="21">
    <location>
        <begin position="506"/>
        <end position="575"/>
    </location>
</feature>
<evidence type="ECO:0000256" key="11">
    <source>
        <dbReference type="ARBA" id="ARBA00022741"/>
    </source>
</evidence>
<dbReference type="NCBIfam" id="TIGR01064">
    <property type="entry name" value="pyruv_kin"/>
    <property type="match status" value="1"/>
</dbReference>
<evidence type="ECO:0000313" key="24">
    <source>
        <dbReference type="Proteomes" id="UP000501451"/>
    </source>
</evidence>
<evidence type="ECO:0000256" key="12">
    <source>
        <dbReference type="ARBA" id="ARBA00022777"/>
    </source>
</evidence>
<keyword evidence="13" id="KW-0067">ATP-binding</keyword>
<evidence type="ECO:0000256" key="16">
    <source>
        <dbReference type="ARBA" id="ARBA00023152"/>
    </source>
</evidence>
<dbReference type="SUPFAM" id="SSF52935">
    <property type="entry name" value="PK C-terminal domain-like"/>
    <property type="match status" value="1"/>
</dbReference>
<name>A0A6G7KC33_9LACT</name>
<dbReference type="Gene3D" id="2.40.33.10">
    <property type="entry name" value="PK beta-barrel domain-like"/>
    <property type="match status" value="1"/>
</dbReference>
<keyword evidence="24" id="KW-1185">Reference proteome</keyword>
<evidence type="ECO:0000256" key="18">
    <source>
        <dbReference type="NCBIfam" id="TIGR01064"/>
    </source>
</evidence>
<feature type="domain" description="Pyruvate kinase barrel" evidence="20">
    <location>
        <begin position="1"/>
        <end position="325"/>
    </location>
</feature>